<dbReference type="OrthoDB" id="291302at2"/>
<gene>
    <name evidence="3" type="ORF">THTE_1061</name>
</gene>
<proteinExistence type="predicted"/>
<feature type="compositionally biased region" description="Low complexity" evidence="1">
    <location>
        <begin position="164"/>
        <end position="192"/>
    </location>
</feature>
<organism evidence="3 4">
    <name type="scientific">Thermogutta terrifontis</name>
    <dbReference type="NCBI Taxonomy" id="1331910"/>
    <lineage>
        <taxon>Bacteria</taxon>
        <taxon>Pseudomonadati</taxon>
        <taxon>Planctomycetota</taxon>
        <taxon>Planctomycetia</taxon>
        <taxon>Pirellulales</taxon>
        <taxon>Thermoguttaceae</taxon>
        <taxon>Thermogutta</taxon>
    </lineage>
</organism>
<dbReference type="PANTHER" id="PTHR48125">
    <property type="entry name" value="LP07818P1"/>
    <property type="match status" value="1"/>
</dbReference>
<feature type="compositionally biased region" description="Low complexity" evidence="1">
    <location>
        <begin position="202"/>
        <end position="213"/>
    </location>
</feature>
<dbReference type="RefSeq" id="WP_095414189.1">
    <property type="nucleotide sequence ID" value="NZ_CP018477.1"/>
</dbReference>
<evidence type="ECO:0000256" key="1">
    <source>
        <dbReference type="SAM" id="MobiDB-lite"/>
    </source>
</evidence>
<reference evidence="3 4" key="1">
    <citation type="journal article" name="Front. Microbiol.">
        <title>Sugar Metabolism of the First Thermophilic Planctomycete Thermogutta terrifontis: Comparative Genomic and Transcriptomic Approaches.</title>
        <authorList>
            <person name="Elcheninov A.G."/>
            <person name="Menzel P."/>
            <person name="Gudbergsdottir S.R."/>
            <person name="Slesarev A.I."/>
            <person name="Kadnikov V.V."/>
            <person name="Krogh A."/>
            <person name="Bonch-Osmolovskaya E.A."/>
            <person name="Peng X."/>
            <person name="Kublanov I.V."/>
        </authorList>
    </citation>
    <scope>NUCLEOTIDE SEQUENCE [LARGE SCALE GENOMIC DNA]</scope>
    <source>
        <strain evidence="3 4">R1</strain>
    </source>
</reference>
<dbReference type="Proteomes" id="UP000215086">
    <property type="component" value="Chromosome"/>
</dbReference>
<name>A0A286RCH9_9BACT</name>
<evidence type="ECO:0000256" key="2">
    <source>
        <dbReference type="SAM" id="Phobius"/>
    </source>
</evidence>
<feature type="transmembrane region" description="Helical" evidence="2">
    <location>
        <begin position="130"/>
        <end position="152"/>
    </location>
</feature>
<keyword evidence="4" id="KW-1185">Reference proteome</keyword>
<protein>
    <recommendedName>
        <fullName evidence="5">J domain-containing protein</fullName>
    </recommendedName>
</protein>
<feature type="region of interest" description="Disordered" evidence="1">
    <location>
        <begin position="449"/>
        <end position="484"/>
    </location>
</feature>
<dbReference type="PANTHER" id="PTHR48125:SF12">
    <property type="entry name" value="AT HOOK TRANSCRIPTION FACTOR FAMILY-RELATED"/>
    <property type="match status" value="1"/>
</dbReference>
<evidence type="ECO:0000313" key="3">
    <source>
        <dbReference type="EMBL" id="ASV73663.1"/>
    </source>
</evidence>
<dbReference type="KEGG" id="ttf:THTE_1061"/>
<evidence type="ECO:0000313" key="4">
    <source>
        <dbReference type="Proteomes" id="UP000215086"/>
    </source>
</evidence>
<evidence type="ECO:0008006" key="5">
    <source>
        <dbReference type="Google" id="ProtNLM"/>
    </source>
</evidence>
<keyword evidence="2" id="KW-1133">Transmembrane helix</keyword>
<keyword evidence="2" id="KW-0812">Transmembrane</keyword>
<sequence length="964" mass="103446">MGAGFDPYYLWLGIPPEEQPPDHYRLLGIGRFEDDPEVIERAADRQIQFLRQMLNTPHGELARKLISEINGARVVLLDPAKKSAYDAQLRGTSVTGGALDVGWMGVSSEAAVRARRRKGGRKRLLTPIRFLWDHPGVTVFLALVLLLISAMVSRFVPPVPPGPSELSAAAAPSSAEESSHPSTSSASATGPAISKTPPDMTGGQAAPPAVAGGDSLGKTQGASVNPAAQGMVREPSAPSYPALSIGARSTPSSPVDAPLRPGLLGRVTVGGEDLGVIVRYLPGDAVAEADLDRLATQYGLQPGEKTVRLIGVIRVKTEATSGVPVHLQVTWEGASWEGVTVSVDGRAIPIPKESQETVWNTSLVLPPGDHSVECSLTGQPWAKSFKLAVSSLAAQPAGGNVAPTEDTSGSLVQVGYTEAILAQVSQLPTLARHTLNSELASLSSAELAFASPDESPGPSATPSAVSGSTPPAQRVPVPSAQDEKLARDQIRQEFRKDYQEATAPAAKVLLARMLLKQGNQETDPVRRFAFYQEARELALSGGDFDLAIQAGEALGLSFELDPWSLHLEAAQTLVRNARSTEQREKLLAQLETLAESAVEEDRYQEAEGLLETAATLAGQLRDNVRKDQFLRRKDDVRRIAAAFESIREHLATLQTAPDDPAANEAVGRFYCFVKQAWQKGLPYLAKGETALIRTVAQADLQKPVQPAAQAQLGDDWWAIAETLSDQEKAAVKRHAGYWYLQCEARLTGEAAQRVRTRLAESGRLINLLGLAAARRITLQGTWQIGPKAIISAPEPVTQIIFHVIPPQEYDLVVDIQPLPLPPPPRGAAQGQRPNPLLDVGRGAFAAGLVQGQHQFLAVVDWTVPNQGVYCFLANCNGRGPDPANPTFQQVQALRGQRLNTLVYSVRKTDVTVTANGVPIIRYTGDFASLTLPQGWGTITASRIFFATRGAMYQITRAELRDLGP</sequence>
<keyword evidence="2" id="KW-0472">Membrane</keyword>
<feature type="compositionally biased region" description="Polar residues" evidence="1">
    <location>
        <begin position="458"/>
        <end position="471"/>
    </location>
</feature>
<dbReference type="EMBL" id="CP018477">
    <property type="protein sequence ID" value="ASV73663.1"/>
    <property type="molecule type" value="Genomic_DNA"/>
</dbReference>
<accession>A0A286RCH9</accession>
<dbReference type="AlphaFoldDB" id="A0A286RCH9"/>
<feature type="region of interest" description="Disordered" evidence="1">
    <location>
        <begin position="162"/>
        <end position="258"/>
    </location>
</feature>